<dbReference type="EnsemblPlants" id="AUR62027207-RA">
    <property type="protein sequence ID" value="AUR62027207-RA:cds"/>
    <property type="gene ID" value="AUR62027207"/>
</dbReference>
<dbReference type="InterPro" id="IPR050651">
    <property type="entry name" value="Plant_Cytochrome_P450_Monoox"/>
</dbReference>
<evidence type="ECO:0000256" key="1">
    <source>
        <dbReference type="ARBA" id="ARBA00004167"/>
    </source>
</evidence>
<dbReference type="Gramene" id="AUR62027207-RA">
    <property type="protein sequence ID" value="AUR62027207-RA:cds"/>
    <property type="gene ID" value="AUR62027207"/>
</dbReference>
<dbReference type="GO" id="GO:0016020">
    <property type="term" value="C:membrane"/>
    <property type="evidence" value="ECO:0007669"/>
    <property type="project" value="UniProtKB-SubCell"/>
</dbReference>
<keyword evidence="6" id="KW-1133">Transmembrane helix</keyword>
<dbReference type="AlphaFoldDB" id="A0A803MCL4"/>
<comment type="similarity">
    <text evidence="2 12">Belongs to the cytochrome P450 family.</text>
</comment>
<dbReference type="GO" id="GO:0004497">
    <property type="term" value="F:monooxygenase activity"/>
    <property type="evidence" value="ECO:0007669"/>
    <property type="project" value="UniProtKB-KW"/>
</dbReference>
<dbReference type="PANTHER" id="PTHR47947:SF62">
    <property type="entry name" value="CYTOCHROME P450, FAMILY 81, SUBFAMILY D, POLYPEPTIDE 5"/>
    <property type="match status" value="1"/>
</dbReference>
<evidence type="ECO:0000256" key="8">
    <source>
        <dbReference type="ARBA" id="ARBA00023004"/>
    </source>
</evidence>
<dbReference type="InterPro" id="IPR036396">
    <property type="entry name" value="Cyt_P450_sf"/>
</dbReference>
<evidence type="ECO:0000256" key="2">
    <source>
        <dbReference type="ARBA" id="ARBA00010617"/>
    </source>
</evidence>
<evidence type="ECO:0000256" key="11">
    <source>
        <dbReference type="PIRSR" id="PIRSR602401-1"/>
    </source>
</evidence>
<dbReference type="InterPro" id="IPR017972">
    <property type="entry name" value="Cyt_P450_CS"/>
</dbReference>
<reference evidence="13" key="1">
    <citation type="journal article" date="2017" name="Nature">
        <title>The genome of Chenopodium quinoa.</title>
        <authorList>
            <person name="Jarvis D.E."/>
            <person name="Ho Y.S."/>
            <person name="Lightfoot D.J."/>
            <person name="Schmoeckel S.M."/>
            <person name="Li B."/>
            <person name="Borm T.J.A."/>
            <person name="Ohyanagi H."/>
            <person name="Mineta K."/>
            <person name="Michell C.T."/>
            <person name="Saber N."/>
            <person name="Kharbatia N.M."/>
            <person name="Rupper R.R."/>
            <person name="Sharp A.R."/>
            <person name="Dally N."/>
            <person name="Boughton B.A."/>
            <person name="Woo Y.H."/>
            <person name="Gao G."/>
            <person name="Schijlen E.G.W.M."/>
            <person name="Guo X."/>
            <person name="Momin A.A."/>
            <person name="Negrao S."/>
            <person name="Al-Babili S."/>
            <person name="Gehring C."/>
            <person name="Roessner U."/>
            <person name="Jung C."/>
            <person name="Murphy K."/>
            <person name="Arold S.T."/>
            <person name="Gojobori T."/>
            <person name="van der Linden C.G."/>
            <person name="van Loo E.N."/>
            <person name="Jellen E.N."/>
            <person name="Maughan P.J."/>
            <person name="Tester M."/>
        </authorList>
    </citation>
    <scope>NUCLEOTIDE SEQUENCE [LARGE SCALE GENOMIC DNA]</scope>
    <source>
        <strain evidence="13">cv. PI 614886</strain>
    </source>
</reference>
<organism evidence="13 14">
    <name type="scientific">Chenopodium quinoa</name>
    <name type="common">Quinoa</name>
    <dbReference type="NCBI Taxonomy" id="63459"/>
    <lineage>
        <taxon>Eukaryota</taxon>
        <taxon>Viridiplantae</taxon>
        <taxon>Streptophyta</taxon>
        <taxon>Embryophyta</taxon>
        <taxon>Tracheophyta</taxon>
        <taxon>Spermatophyta</taxon>
        <taxon>Magnoliopsida</taxon>
        <taxon>eudicotyledons</taxon>
        <taxon>Gunneridae</taxon>
        <taxon>Pentapetalae</taxon>
        <taxon>Caryophyllales</taxon>
        <taxon>Chenopodiaceae</taxon>
        <taxon>Chenopodioideae</taxon>
        <taxon>Atripliceae</taxon>
        <taxon>Chenopodium</taxon>
    </lineage>
</organism>
<accession>A0A803MCL4</accession>
<evidence type="ECO:0000256" key="10">
    <source>
        <dbReference type="ARBA" id="ARBA00023136"/>
    </source>
</evidence>
<dbReference type="Proteomes" id="UP000596660">
    <property type="component" value="Unplaced"/>
</dbReference>
<proteinExistence type="inferred from homology"/>
<reference evidence="13" key="2">
    <citation type="submission" date="2021-03" db="UniProtKB">
        <authorList>
            <consortium name="EnsemblPlants"/>
        </authorList>
    </citation>
    <scope>IDENTIFICATION</scope>
</reference>
<dbReference type="InterPro" id="IPR001128">
    <property type="entry name" value="Cyt_P450"/>
</dbReference>
<dbReference type="SUPFAM" id="SSF48264">
    <property type="entry name" value="Cytochrome P450"/>
    <property type="match status" value="1"/>
</dbReference>
<dbReference type="PROSITE" id="PS00086">
    <property type="entry name" value="CYTOCHROME_P450"/>
    <property type="match status" value="1"/>
</dbReference>
<keyword evidence="5 11" id="KW-0479">Metal-binding</keyword>
<keyword evidence="3 11" id="KW-0349">Heme</keyword>
<comment type="cofactor">
    <cofactor evidence="11">
        <name>heme</name>
        <dbReference type="ChEBI" id="CHEBI:30413"/>
    </cofactor>
</comment>
<keyword evidence="10" id="KW-0472">Membrane</keyword>
<dbReference type="OMA" id="CTINGEF"/>
<dbReference type="GO" id="GO:0005506">
    <property type="term" value="F:iron ion binding"/>
    <property type="evidence" value="ECO:0007669"/>
    <property type="project" value="InterPro"/>
</dbReference>
<dbReference type="Pfam" id="PF00067">
    <property type="entry name" value="p450"/>
    <property type="match status" value="1"/>
</dbReference>
<evidence type="ECO:0000256" key="9">
    <source>
        <dbReference type="ARBA" id="ARBA00023033"/>
    </source>
</evidence>
<dbReference type="Gene3D" id="1.10.630.10">
    <property type="entry name" value="Cytochrome P450"/>
    <property type="match status" value="1"/>
</dbReference>
<keyword evidence="9 12" id="KW-0503">Monooxygenase</keyword>
<name>A0A803MCL4_CHEQI</name>
<evidence type="ECO:0000256" key="12">
    <source>
        <dbReference type="RuleBase" id="RU000461"/>
    </source>
</evidence>
<evidence type="ECO:0000256" key="5">
    <source>
        <dbReference type="ARBA" id="ARBA00022723"/>
    </source>
</evidence>
<evidence type="ECO:0000256" key="7">
    <source>
        <dbReference type="ARBA" id="ARBA00023002"/>
    </source>
</evidence>
<evidence type="ECO:0000256" key="6">
    <source>
        <dbReference type="ARBA" id="ARBA00022989"/>
    </source>
</evidence>
<sequence>MLYINAWAIQRDPSLWDESNVFKTERFAYEIEGYNYKFLPFGIGRRSCPANAFATRNITLATLIQCFDWGAPKDGLVDLTLKNGTNIGPKEKPLEAICHLRSSIADIVAQLKVN</sequence>
<dbReference type="GO" id="GO:0020037">
    <property type="term" value="F:heme binding"/>
    <property type="evidence" value="ECO:0007669"/>
    <property type="project" value="InterPro"/>
</dbReference>
<protein>
    <submittedName>
        <fullName evidence="13">Uncharacterized protein</fullName>
    </submittedName>
</protein>
<evidence type="ECO:0000256" key="4">
    <source>
        <dbReference type="ARBA" id="ARBA00022692"/>
    </source>
</evidence>
<evidence type="ECO:0000313" key="14">
    <source>
        <dbReference type="Proteomes" id="UP000596660"/>
    </source>
</evidence>
<dbReference type="PRINTS" id="PR00463">
    <property type="entry name" value="EP450I"/>
</dbReference>
<evidence type="ECO:0000256" key="3">
    <source>
        <dbReference type="ARBA" id="ARBA00022617"/>
    </source>
</evidence>
<evidence type="ECO:0000313" key="13">
    <source>
        <dbReference type="EnsemblPlants" id="AUR62027207-RA:cds"/>
    </source>
</evidence>
<dbReference type="InterPro" id="IPR002401">
    <property type="entry name" value="Cyt_P450_E_grp-I"/>
</dbReference>
<dbReference type="PANTHER" id="PTHR47947">
    <property type="entry name" value="CYTOCHROME P450 82C3-RELATED"/>
    <property type="match status" value="1"/>
</dbReference>
<keyword evidence="7 12" id="KW-0560">Oxidoreductase</keyword>
<keyword evidence="8 11" id="KW-0408">Iron</keyword>
<feature type="binding site" description="axial binding residue" evidence="11">
    <location>
        <position position="48"/>
    </location>
    <ligand>
        <name>heme</name>
        <dbReference type="ChEBI" id="CHEBI:30413"/>
    </ligand>
    <ligandPart>
        <name>Fe</name>
        <dbReference type="ChEBI" id="CHEBI:18248"/>
    </ligandPart>
</feature>
<dbReference type="GO" id="GO:0016705">
    <property type="term" value="F:oxidoreductase activity, acting on paired donors, with incorporation or reduction of molecular oxygen"/>
    <property type="evidence" value="ECO:0007669"/>
    <property type="project" value="InterPro"/>
</dbReference>
<keyword evidence="4" id="KW-0812">Transmembrane</keyword>
<comment type="subcellular location">
    <subcellularLocation>
        <location evidence="1">Membrane</location>
        <topology evidence="1">Single-pass membrane protein</topology>
    </subcellularLocation>
</comment>
<keyword evidence="14" id="KW-1185">Reference proteome</keyword>